<keyword evidence="2" id="KW-1185">Reference proteome</keyword>
<evidence type="ECO:0000313" key="1">
    <source>
        <dbReference type="EMBL" id="CAG8649747.1"/>
    </source>
</evidence>
<name>A0ACA9NJY8_9GLOM</name>
<dbReference type="EMBL" id="CAJVPM010023454">
    <property type="protein sequence ID" value="CAG8649747.1"/>
    <property type="molecule type" value="Genomic_DNA"/>
</dbReference>
<proteinExistence type="predicted"/>
<dbReference type="Proteomes" id="UP000789860">
    <property type="component" value="Unassembled WGS sequence"/>
</dbReference>
<reference evidence="1" key="1">
    <citation type="submission" date="2021-06" db="EMBL/GenBank/DDBJ databases">
        <authorList>
            <person name="Kallberg Y."/>
            <person name="Tangrot J."/>
            <person name="Rosling A."/>
        </authorList>
    </citation>
    <scope>NUCLEOTIDE SEQUENCE</scope>
    <source>
        <strain evidence="1">AU212A</strain>
    </source>
</reference>
<evidence type="ECO:0000313" key="2">
    <source>
        <dbReference type="Proteomes" id="UP000789860"/>
    </source>
</evidence>
<sequence>MSFNIREITTLAFSASALIAVTFPALFYLNKYVTLKCIDKRITSLEDQRYSKLLLLIEIPKQVRHKAELLREHAIKLTQEKLMFEKDANKTIPRLQVLMWFERCKEDGDVNKEIVEEYLEAINDIREQIWRMDEEIRRMRMESNELMKSGARRARDVVKAEIKEIERQM</sequence>
<feature type="non-terminal residue" evidence="1">
    <location>
        <position position="169"/>
    </location>
</feature>
<gene>
    <name evidence="1" type="ORF">SCALOS_LOCUS8628</name>
</gene>
<comment type="caution">
    <text evidence="1">The sequence shown here is derived from an EMBL/GenBank/DDBJ whole genome shotgun (WGS) entry which is preliminary data.</text>
</comment>
<accession>A0ACA9NJY8</accession>
<protein>
    <submittedName>
        <fullName evidence="1">11319_t:CDS:1</fullName>
    </submittedName>
</protein>
<organism evidence="1 2">
    <name type="scientific">Scutellospora calospora</name>
    <dbReference type="NCBI Taxonomy" id="85575"/>
    <lineage>
        <taxon>Eukaryota</taxon>
        <taxon>Fungi</taxon>
        <taxon>Fungi incertae sedis</taxon>
        <taxon>Mucoromycota</taxon>
        <taxon>Glomeromycotina</taxon>
        <taxon>Glomeromycetes</taxon>
        <taxon>Diversisporales</taxon>
        <taxon>Gigasporaceae</taxon>
        <taxon>Scutellospora</taxon>
    </lineage>
</organism>